<feature type="compositionally biased region" description="Polar residues" evidence="1">
    <location>
        <begin position="357"/>
        <end position="369"/>
    </location>
</feature>
<dbReference type="CDD" id="cd09272">
    <property type="entry name" value="RNase_HI_RT_Ty1"/>
    <property type="match status" value="1"/>
</dbReference>
<dbReference type="AlphaFoldDB" id="A0A8X8VUW5"/>
<evidence type="ECO:0000313" key="5">
    <source>
        <dbReference type="Proteomes" id="UP000298416"/>
    </source>
</evidence>
<evidence type="ECO:0008006" key="6">
    <source>
        <dbReference type="Google" id="ProtNLM"/>
    </source>
</evidence>
<accession>A0A8X8VUW5</accession>
<feature type="compositionally biased region" description="Low complexity" evidence="1">
    <location>
        <begin position="336"/>
        <end position="356"/>
    </location>
</feature>
<dbReference type="EMBL" id="PNBA02000880">
    <property type="protein sequence ID" value="KAG6382822.1"/>
    <property type="molecule type" value="Genomic_DNA"/>
</dbReference>
<evidence type="ECO:0000259" key="3">
    <source>
        <dbReference type="Pfam" id="PF22936"/>
    </source>
</evidence>
<dbReference type="PANTHER" id="PTHR11439:SF463">
    <property type="entry name" value="REVERSE TRANSCRIPTASE TY1_COPIA-TYPE DOMAIN-CONTAINING PROTEIN"/>
    <property type="match status" value="1"/>
</dbReference>
<organism evidence="4">
    <name type="scientific">Salvia splendens</name>
    <name type="common">Scarlet sage</name>
    <dbReference type="NCBI Taxonomy" id="180675"/>
    <lineage>
        <taxon>Eukaryota</taxon>
        <taxon>Viridiplantae</taxon>
        <taxon>Streptophyta</taxon>
        <taxon>Embryophyta</taxon>
        <taxon>Tracheophyta</taxon>
        <taxon>Spermatophyta</taxon>
        <taxon>Magnoliopsida</taxon>
        <taxon>eudicotyledons</taxon>
        <taxon>Gunneridae</taxon>
        <taxon>Pentapetalae</taxon>
        <taxon>asterids</taxon>
        <taxon>lamiids</taxon>
        <taxon>Lamiales</taxon>
        <taxon>Lamiaceae</taxon>
        <taxon>Nepetoideae</taxon>
        <taxon>Mentheae</taxon>
        <taxon>Salviinae</taxon>
        <taxon>Salvia</taxon>
        <taxon>Salvia subgen. Calosphace</taxon>
        <taxon>core Calosphace</taxon>
    </lineage>
</organism>
<feature type="domain" description="Retrovirus-related Pol polyprotein from transposon TNT 1-94-like beta-barrel" evidence="3">
    <location>
        <begin position="137"/>
        <end position="217"/>
    </location>
</feature>
<evidence type="ECO:0000313" key="4">
    <source>
        <dbReference type="EMBL" id="KAG6382822.1"/>
    </source>
</evidence>
<name>A0A8X8VUW5_SALSN</name>
<feature type="compositionally biased region" description="Basic and acidic residues" evidence="1">
    <location>
        <begin position="324"/>
        <end position="335"/>
    </location>
</feature>
<feature type="domain" description="GAG-pre-integrase" evidence="2">
    <location>
        <begin position="232"/>
        <end position="283"/>
    </location>
</feature>
<dbReference type="InterPro" id="IPR025724">
    <property type="entry name" value="GAG-pre-integrase_dom"/>
</dbReference>
<dbReference type="Proteomes" id="UP000298416">
    <property type="component" value="Unassembled WGS sequence"/>
</dbReference>
<reference evidence="4" key="1">
    <citation type="submission" date="2018-01" db="EMBL/GenBank/DDBJ databases">
        <authorList>
            <person name="Mao J.F."/>
        </authorList>
    </citation>
    <scope>NUCLEOTIDE SEQUENCE</scope>
    <source>
        <strain evidence="4">Huo1</strain>
        <tissue evidence="4">Leaf</tissue>
    </source>
</reference>
<evidence type="ECO:0000259" key="2">
    <source>
        <dbReference type="Pfam" id="PF13976"/>
    </source>
</evidence>
<dbReference type="Pfam" id="PF14223">
    <property type="entry name" value="Retrotran_gag_2"/>
    <property type="match status" value="1"/>
</dbReference>
<evidence type="ECO:0000256" key="1">
    <source>
        <dbReference type="SAM" id="MobiDB-lite"/>
    </source>
</evidence>
<protein>
    <recommendedName>
        <fullName evidence="6">GAG-pre-integrase domain-containing protein</fullName>
    </recommendedName>
</protein>
<reference evidence="4" key="2">
    <citation type="submission" date="2020-08" db="EMBL/GenBank/DDBJ databases">
        <title>Plant Genome Project.</title>
        <authorList>
            <person name="Zhang R.-G."/>
        </authorList>
    </citation>
    <scope>NUCLEOTIDE SEQUENCE</scope>
    <source>
        <strain evidence="4">Huo1</strain>
        <tissue evidence="4">Leaf</tissue>
    </source>
</reference>
<dbReference type="PANTHER" id="PTHR11439">
    <property type="entry name" value="GAG-POL-RELATED RETROTRANSPOSON"/>
    <property type="match status" value="1"/>
</dbReference>
<keyword evidence="5" id="KW-1185">Reference proteome</keyword>
<dbReference type="Pfam" id="PF22936">
    <property type="entry name" value="Pol_BBD"/>
    <property type="match status" value="1"/>
</dbReference>
<comment type="caution">
    <text evidence="4">The sequence shown here is derived from an EMBL/GenBank/DDBJ whole genome shotgun (WGS) entry which is preliminary data.</text>
</comment>
<dbReference type="InterPro" id="IPR054722">
    <property type="entry name" value="PolX-like_BBD"/>
</dbReference>
<dbReference type="Pfam" id="PF13976">
    <property type="entry name" value="gag_pre-integrs"/>
    <property type="match status" value="1"/>
</dbReference>
<feature type="region of interest" description="Disordered" evidence="1">
    <location>
        <begin position="318"/>
        <end position="369"/>
    </location>
</feature>
<gene>
    <name evidence="4" type="ORF">SASPL_157466</name>
</gene>
<proteinExistence type="predicted"/>
<sequence length="507" mass="56671">MGSYGETISNEQVVGKVLRSLNESFDYLVPSIEESKDLSTYTSDELMSSLLAHETRVGGFRGRGRSNGRGRGRHDDELQNKYNIQCHYCKKNGHREAFCSIKQKHDQKPNFTEKVEEENNLFMAHSNVYGDANERMWFVDSGCSNQMTGSRSLFKDLDEKQKGEVRLGDDKQVSIEGRGTLAIKTVQGDVKLIHDVQYVPTLAHSLISVGQLMASGYSIVFNNKTCAITDKKSVAKNDTATKLWHFRYGHLNVNSIRVLSQNEMVVGLPKIGEHVFCEGCVYAYKLYNPVNGKVTVSRDVKFNEEERWIWNTDEKQPGAFIEFPDPRHEEPKENGSSDSSSSDTTPPDSPTQNSSNHTSPHNSASSSLIGNRLDIDCPISVVSRYMRNPTKQHLGAARRILCYVVGCLDDRKNTSGNIFRLGSGAVTWSSKKQETIALSSSEAEYAAATSATYQALWLQKLLTDFPLDHNDATTADIFTKSLPQAKHQFFTSQLGICEFESRVSVES</sequence>